<feature type="region of interest" description="Disordered" evidence="7">
    <location>
        <begin position="150"/>
        <end position="224"/>
    </location>
</feature>
<feature type="compositionally biased region" description="Basic and acidic residues" evidence="7">
    <location>
        <begin position="25"/>
        <end position="34"/>
    </location>
</feature>
<reference evidence="10" key="1">
    <citation type="submission" date="2025-08" db="UniProtKB">
        <authorList>
            <consortium name="RefSeq"/>
        </authorList>
    </citation>
    <scope>IDENTIFICATION</scope>
</reference>
<dbReference type="PANTHER" id="PTHR15258">
    <property type="entry name" value="FGF BINDING PROTEIN-RELATED"/>
    <property type="match status" value="1"/>
</dbReference>
<evidence type="ECO:0000256" key="6">
    <source>
        <dbReference type="ARBA" id="ARBA00023183"/>
    </source>
</evidence>
<keyword evidence="5" id="KW-1015">Disulfide bond</keyword>
<evidence type="ECO:0000313" key="10">
    <source>
        <dbReference type="RefSeq" id="XP_015262126.1"/>
    </source>
</evidence>
<proteinExistence type="inferred from homology"/>
<feature type="compositionally biased region" description="Low complexity" evidence="7">
    <location>
        <begin position="206"/>
        <end position="219"/>
    </location>
</feature>
<keyword evidence="9" id="KW-1185">Reference proteome</keyword>
<evidence type="ECO:0000256" key="4">
    <source>
        <dbReference type="ARBA" id="ARBA00022729"/>
    </source>
</evidence>
<evidence type="ECO:0000256" key="7">
    <source>
        <dbReference type="SAM" id="MobiDB-lite"/>
    </source>
</evidence>
<dbReference type="Pfam" id="PF06473">
    <property type="entry name" value="FGF-BP1"/>
    <property type="match status" value="1"/>
</dbReference>
<organism evidence="9 10">
    <name type="scientific">Gekko japonicus</name>
    <name type="common">Schlegel's Japanese gecko</name>
    <dbReference type="NCBI Taxonomy" id="146911"/>
    <lineage>
        <taxon>Eukaryota</taxon>
        <taxon>Metazoa</taxon>
        <taxon>Chordata</taxon>
        <taxon>Craniata</taxon>
        <taxon>Vertebrata</taxon>
        <taxon>Euteleostomi</taxon>
        <taxon>Lepidosauria</taxon>
        <taxon>Squamata</taxon>
        <taxon>Bifurcata</taxon>
        <taxon>Gekkota</taxon>
        <taxon>Gekkonidae</taxon>
        <taxon>Gekkoninae</taxon>
        <taxon>Gekko</taxon>
    </lineage>
</organism>
<evidence type="ECO:0000313" key="9">
    <source>
        <dbReference type="Proteomes" id="UP000694871"/>
    </source>
</evidence>
<dbReference type="RefSeq" id="XP_015262126.1">
    <property type="nucleotide sequence ID" value="XM_015406640.1"/>
</dbReference>
<dbReference type="InterPro" id="IPR010510">
    <property type="entry name" value="FGF1-bd"/>
</dbReference>
<evidence type="ECO:0000256" key="3">
    <source>
        <dbReference type="ARBA" id="ARBA00022525"/>
    </source>
</evidence>
<evidence type="ECO:0000256" key="2">
    <source>
        <dbReference type="ARBA" id="ARBA00008326"/>
    </source>
</evidence>
<feature type="signal peptide" evidence="8">
    <location>
        <begin position="1"/>
        <end position="19"/>
    </location>
</feature>
<keyword evidence="6" id="KW-0340">Growth factor binding</keyword>
<evidence type="ECO:0000256" key="5">
    <source>
        <dbReference type="ARBA" id="ARBA00023157"/>
    </source>
</evidence>
<gene>
    <name evidence="10" type="primary">FGFBP3</name>
</gene>
<dbReference type="Proteomes" id="UP000694871">
    <property type="component" value="Unplaced"/>
</dbReference>
<keyword evidence="3" id="KW-0964">Secreted</keyword>
<feature type="chain" id="PRO_5046451488" evidence="8">
    <location>
        <begin position="20"/>
        <end position="260"/>
    </location>
</feature>
<keyword evidence="4 8" id="KW-0732">Signal</keyword>
<evidence type="ECO:0000256" key="1">
    <source>
        <dbReference type="ARBA" id="ARBA00004613"/>
    </source>
</evidence>
<dbReference type="PANTHER" id="PTHR15258:SF3">
    <property type="entry name" value="FIBROBLAST GROWTH FACTOR-BINDING PROTEIN 3"/>
    <property type="match status" value="1"/>
</dbReference>
<comment type="subcellular location">
    <subcellularLocation>
        <location evidence="1">Secreted</location>
    </subcellularLocation>
</comment>
<sequence length="260" mass="28067">MRLPQTLPLTLLFLGCLDGAPPGKKGKENSEKAKPSSPWAQTGQFSTRDKELCSWQLIPGEEVTEIHLSCQQLGEDSGTGQQCVYRGQPELCPAYSSKGRQFWKQILGKLRRKHHPCQDSSPLKSRLCSGKKGASEAELHLVPPALTTAAPVAESSAKGKSKGKARAKDLQTPQKPPQAPRARGVTSSAKADAPDKRSKGGKKKVTPSSSVAPTHPSSSKLPAVLESTELPTELNAEVAAAYCEEKWHSLCNFFVNFWNG</sequence>
<feature type="region of interest" description="Disordered" evidence="7">
    <location>
        <begin position="22"/>
        <end position="45"/>
    </location>
</feature>
<accession>A0ABM1JKY9</accession>
<protein>
    <submittedName>
        <fullName evidence="10">Fibroblast growth factor-binding protein 3</fullName>
    </submittedName>
</protein>
<dbReference type="GeneID" id="107106485"/>
<name>A0ABM1JKY9_GEKJA</name>
<dbReference type="PROSITE" id="PS51257">
    <property type="entry name" value="PROKAR_LIPOPROTEIN"/>
    <property type="match status" value="1"/>
</dbReference>
<comment type="similarity">
    <text evidence="2">Belongs to the fibroblast growth factor-binding protein family.</text>
</comment>
<evidence type="ECO:0000256" key="8">
    <source>
        <dbReference type="SAM" id="SignalP"/>
    </source>
</evidence>